<organism evidence="2 3">
    <name type="scientific">Tremella mesenterica</name>
    <name type="common">Jelly fungus</name>
    <dbReference type="NCBI Taxonomy" id="5217"/>
    <lineage>
        <taxon>Eukaryota</taxon>
        <taxon>Fungi</taxon>
        <taxon>Dikarya</taxon>
        <taxon>Basidiomycota</taxon>
        <taxon>Agaricomycotina</taxon>
        <taxon>Tremellomycetes</taxon>
        <taxon>Tremellales</taxon>
        <taxon>Tremellaceae</taxon>
        <taxon>Tremella</taxon>
    </lineage>
</organism>
<keyword evidence="3" id="KW-1185">Reference proteome</keyword>
<name>A0A4Q1BWT6_TREME</name>
<dbReference type="EMBL" id="SDIL01000001">
    <property type="protein sequence ID" value="RXK42620.1"/>
    <property type="molecule type" value="Genomic_DNA"/>
</dbReference>
<evidence type="ECO:0000313" key="2">
    <source>
        <dbReference type="EMBL" id="RXK42620.1"/>
    </source>
</evidence>
<comment type="caution">
    <text evidence="2">The sequence shown here is derived from an EMBL/GenBank/DDBJ whole genome shotgun (WGS) entry which is preliminary data.</text>
</comment>
<proteinExistence type="predicted"/>
<reference evidence="2 3" key="1">
    <citation type="submission" date="2016-06" db="EMBL/GenBank/DDBJ databases">
        <title>Evolution of pathogenesis and genome organization in the Tremellales.</title>
        <authorList>
            <person name="Cuomo C."/>
            <person name="Litvintseva A."/>
            <person name="Heitman J."/>
            <person name="Chen Y."/>
            <person name="Sun S."/>
            <person name="Springer D."/>
            <person name="Dromer F."/>
            <person name="Young S."/>
            <person name="Zeng Q."/>
            <person name="Chapman S."/>
            <person name="Gujja S."/>
            <person name="Saif S."/>
            <person name="Birren B."/>
        </authorList>
    </citation>
    <scope>NUCLEOTIDE SEQUENCE [LARGE SCALE GENOMIC DNA]</scope>
    <source>
        <strain evidence="2 3">ATCC 28783</strain>
    </source>
</reference>
<accession>A0A4Q1BWT6</accession>
<dbReference type="Proteomes" id="UP000289152">
    <property type="component" value="Unassembled WGS sequence"/>
</dbReference>
<feature type="region of interest" description="Disordered" evidence="1">
    <location>
        <begin position="264"/>
        <end position="284"/>
    </location>
</feature>
<evidence type="ECO:0000313" key="3">
    <source>
        <dbReference type="Proteomes" id="UP000289152"/>
    </source>
</evidence>
<evidence type="ECO:0000256" key="1">
    <source>
        <dbReference type="SAM" id="MobiDB-lite"/>
    </source>
</evidence>
<dbReference type="AlphaFoldDB" id="A0A4Q1BWT6"/>
<sequence>MSHSLHPTTSFDFQVLAPTTTHLTALLIYHSTNLSATNILPTSTGLYTPTFTMTLEDLEKMIDHKTGNESKLDWKCFMPDCDCKGPHNCHSSFFDRELAPSLRLSGFSTAGSGEWTSPSSSVSDVSFKVEGDEDYVVEHSPVFGNEIQTNSGLQAGFTIFDGIFAGNEVRDAQAKVSTAKVIDNISNKVDQGNLTAPFSPSRPVKSIHRAASLGAQSVLLKTGIPAVDSEDIEELVNHSAQGHMSLHSPDSTLIGLGSPTTLSSGPTFTTLAGQPEGRTGKRLTRKHMSATSLDYLGDESFWLKTTPSKNGTKLSTSPFLSTRRQNRPHTYVLNAETIGRLTDEAVKEGHYVVPEEQSKSSNVRLGSAVKYDVGRFLKRVVWGKNAHTA</sequence>
<gene>
    <name evidence="2" type="ORF">M231_00174</name>
</gene>
<protein>
    <submittedName>
        <fullName evidence="2">Uncharacterized protein</fullName>
    </submittedName>
</protein>
<dbReference type="InParanoid" id="A0A4Q1BWT6"/>
<dbReference type="VEuPathDB" id="FungiDB:TREMEDRAFT_59079"/>